<feature type="region of interest" description="Disordered" evidence="6">
    <location>
        <begin position="286"/>
        <end position="318"/>
    </location>
</feature>
<dbReference type="InterPro" id="IPR016184">
    <property type="entry name" value="Capsid/spike_ssDNA_virus"/>
</dbReference>
<accession>A0AAD1KXG4</accession>
<dbReference type="InterPro" id="IPR001403">
    <property type="entry name" value="Parvovirus_coat"/>
</dbReference>
<evidence type="ECO:0000256" key="2">
    <source>
        <dbReference type="ARBA" id="ARBA00005398"/>
    </source>
</evidence>
<evidence type="ECO:0000256" key="1">
    <source>
        <dbReference type="ARBA" id="ARBA00004328"/>
    </source>
</evidence>
<evidence type="ECO:0000256" key="4">
    <source>
        <dbReference type="ARBA" id="ARBA00022561"/>
    </source>
</evidence>
<feature type="compositionally biased region" description="Basic and acidic residues" evidence="6">
    <location>
        <begin position="286"/>
        <end position="300"/>
    </location>
</feature>
<dbReference type="GO" id="GO:0005198">
    <property type="term" value="F:structural molecule activity"/>
    <property type="evidence" value="ECO:0007669"/>
    <property type="project" value="InterPro"/>
</dbReference>
<evidence type="ECO:0000256" key="5">
    <source>
        <dbReference type="ARBA" id="ARBA00022844"/>
    </source>
</evidence>
<keyword evidence="5" id="KW-0946">Virion</keyword>
<dbReference type="Pfam" id="PF00740">
    <property type="entry name" value="VP1_2"/>
    <property type="match status" value="1"/>
</dbReference>
<feature type="domain" description="Phospholipase A2-like" evidence="8">
    <location>
        <begin position="315"/>
        <end position="390"/>
    </location>
</feature>
<keyword evidence="4" id="KW-0167">Capsid protein</keyword>
<reference evidence="10" key="1">
    <citation type="journal article" date="2022" name="Virus Res.">
        <title>Genomic characterization and the prevalence of a novel copiparvovirus in wild sika deer (Cervus nippon) in Japan.</title>
        <authorList>
            <person name="Nishizawa T."/>
            <person name="Takahashi M."/>
            <person name="Matsuoka H."/>
            <person name="Nishizono A."/>
            <person name="Yamamoto S."/>
            <person name="Fukui E."/>
            <person name="Mizuo H."/>
            <person name="Kawakami M."/>
            <person name="Murata K."/>
            <person name="Okamoto H."/>
        </authorList>
    </citation>
    <scope>NUCLEOTIDE SEQUENCE [LARGE SCALE GENOMIC DNA]</scope>
</reference>
<feature type="compositionally biased region" description="Basic and acidic residues" evidence="6">
    <location>
        <begin position="502"/>
        <end position="515"/>
    </location>
</feature>
<dbReference type="Gene3D" id="2.170.30.10">
    <property type="entry name" value="Parvovirus coat protein VP1/VP2"/>
    <property type="match status" value="1"/>
</dbReference>
<feature type="compositionally biased region" description="Basic and acidic residues" evidence="6">
    <location>
        <begin position="458"/>
        <end position="475"/>
    </location>
</feature>
<evidence type="ECO:0000259" key="7">
    <source>
        <dbReference type="Pfam" id="PF00740"/>
    </source>
</evidence>
<proteinExistence type="inferred from homology"/>
<feature type="domain" description="Coat protein VP1/VP2 Parvovirus" evidence="7">
    <location>
        <begin position="546"/>
        <end position="1065"/>
    </location>
</feature>
<dbReference type="EMBL" id="LC677177">
    <property type="protein sequence ID" value="BDE68838.1"/>
    <property type="molecule type" value="Genomic_DNA"/>
</dbReference>
<name>A0AAD1KXG4_9VIRU</name>
<dbReference type="SUPFAM" id="SSF88645">
    <property type="entry name" value="ssDNA viruses"/>
    <property type="match status" value="1"/>
</dbReference>
<comment type="similarity">
    <text evidence="2">Belongs to the parvoviridae capsid protein family.</text>
</comment>
<feature type="region of interest" description="Disordered" evidence="6">
    <location>
        <begin position="435"/>
        <end position="534"/>
    </location>
</feature>
<sequence>MALRGPMPAIKIFENNQTIMENSINILRHPTPGDIVKKPYISGGEHDPYDFERHYLDKWSHDHNWSITLPWEYERRAWLYAYYSSLYYLAVNYYLTSVPIPNVDARLGELWSYEVRLYLGEMEIGDRDSSYPYKQFLFLINQAVDEKVDPDILELQKAVAAIGGGISEGPDKKYTLDEYRDLNWNVWKQATADLLTEYKEKVYQRIYNYNKQKQQEFHNYIQKTQHDAYMKQQHYPHIYEPDENIPDINWDKARYEWQMKNKYPHKTHKYDGPNIDWDSVAKALAEKEKQKEEDALRKVQESTPPPHEPHGGGPGLTYPGSRYIGPGNLIPYGPPTDDIDNAAALHDIRYETMISHLHWPYIYDQSDDYLIEDIKNAEKNYTFLGNLIIAIMYFKKKVGKPIIDALEKVWPPEPIENLPSFQQIKQQLDQIIQHSESTTPISSHSSNLLPDASSQTSETKKSKETSPEKTEKELTSPKPIQTPPTSPKKDTPDTPQKPPTKKIKEEPETPQKKDMSTGQTATDQRGNHAGIDSHMASADAPTIVQGGGGGGKPTCGKVWWGGTEWKDNHVTTFSTRRCVLKPYPDNYYSQRSMDNIPGIVVVTPWYYFDFNCMSCHWSPAQYQTLIETQDEIRPVSMKIMIHHLVFKDVTTGSDSQTAIQDVSSGAILLHRDGDYKFPYPMGGGQLTHPGHMPGSFYELPRYSYRTLAKVDPVIAHAQTQSGSHASTVHLHYSPTQDTELLLVEDQPSKMLFTGDCYEFNYDFPALPFAKLTQYPWNPRRQDNPLAEQKFLTMTNILEADVFAPHGGTKLVPLPFSSKMRPAQWLPGPKFKQGDYAVIKPEGAGGTQHWFKQKTTKDTPIRTVRATDIVTGGDNNWETLQPGPDTVSNIVKKPEGDIIVTANGLAVIIPDDINQHYNQSSRQADGYVKLPILPLRGHNGPDDPQQIRHQNITDHTYQEVTFARYPGATWERKSLHYETELWTKIPNTDFVDMPQDSPLTQWAMKNPPDLILIRMLQTLGPPENNLDTGSKQSNTVLNQYCQFLVSYSITWETRPRSKQTPRWNPIPPPQLPLRNDGKPIYVMNIETPEKHYGGVYLTPDEVWVAKQRVRAHR</sequence>
<evidence type="ECO:0000256" key="6">
    <source>
        <dbReference type="SAM" id="MobiDB-lite"/>
    </source>
</evidence>
<dbReference type="GO" id="GO:0039615">
    <property type="term" value="C:T=1 icosahedral viral capsid"/>
    <property type="evidence" value="ECO:0007669"/>
    <property type="project" value="UniProtKB-KW"/>
</dbReference>
<dbReference type="InterPro" id="IPR036952">
    <property type="entry name" value="VP1/VP2"/>
</dbReference>
<dbReference type="InterPro" id="IPR013607">
    <property type="entry name" value="Phospholipase_A2-like"/>
</dbReference>
<comment type="subcellular location">
    <subcellularLocation>
        <location evidence="1">Virion</location>
    </subcellularLocation>
</comment>
<keyword evidence="10" id="KW-1185">Reference proteome</keyword>
<organism evidence="9 10">
    <name type="scientific">Sika deer copiparvovirus</name>
    <dbReference type="NCBI Taxonomy" id="2913392"/>
    <lineage>
        <taxon>Viruses</taxon>
        <taxon>Monodnaviria</taxon>
        <taxon>Shotokuvirae</taxon>
        <taxon>Cossaviricota</taxon>
        <taxon>Quintoviricetes</taxon>
        <taxon>Piccovirales</taxon>
        <taxon>Parvoviridae</taxon>
        <taxon>Parvovirinae</taxon>
        <taxon>Copiparvovirus</taxon>
        <taxon>Copiparvovirus ungulate9</taxon>
    </lineage>
</organism>
<dbReference type="Proteomes" id="UP001256146">
    <property type="component" value="Segment"/>
</dbReference>
<evidence type="ECO:0000259" key="8">
    <source>
        <dbReference type="Pfam" id="PF08398"/>
    </source>
</evidence>
<feature type="compositionally biased region" description="Low complexity" evidence="6">
    <location>
        <begin position="435"/>
        <end position="446"/>
    </location>
</feature>
<evidence type="ECO:0000313" key="10">
    <source>
        <dbReference type="Proteomes" id="UP001256146"/>
    </source>
</evidence>
<dbReference type="Pfam" id="PF08398">
    <property type="entry name" value="Phospholip_A2_4"/>
    <property type="match status" value="1"/>
</dbReference>
<protein>
    <submittedName>
        <fullName evidence="9">Structural protein</fullName>
    </submittedName>
</protein>
<keyword evidence="3" id="KW-1140">T=1 icosahedral capsid protein</keyword>
<evidence type="ECO:0000256" key="3">
    <source>
        <dbReference type="ARBA" id="ARBA00022431"/>
    </source>
</evidence>
<evidence type="ECO:0000313" key="9">
    <source>
        <dbReference type="EMBL" id="BDE68838.1"/>
    </source>
</evidence>